<keyword evidence="4" id="KW-0539">Nucleus</keyword>
<dbReference type="PANTHER" id="PTHR22652">
    <property type="entry name" value="NUCLEOPORIN NUP43"/>
    <property type="match status" value="1"/>
</dbReference>
<dbReference type="InterPro" id="IPR001680">
    <property type="entry name" value="WD40_rpt"/>
</dbReference>
<evidence type="ECO:0000256" key="2">
    <source>
        <dbReference type="ARBA" id="ARBA00022574"/>
    </source>
</evidence>
<protein>
    <recommendedName>
        <fullName evidence="7">WD_REPEATS_REGION domain-containing protein</fullName>
    </recommendedName>
</protein>
<dbReference type="InterPro" id="IPR015943">
    <property type="entry name" value="WD40/YVTN_repeat-like_dom_sf"/>
</dbReference>
<evidence type="ECO:0008006" key="7">
    <source>
        <dbReference type="Google" id="ProtNLM"/>
    </source>
</evidence>
<dbReference type="WBParaSite" id="TREG1_16740.1">
    <property type="protein sequence ID" value="TREG1_16740.1"/>
    <property type="gene ID" value="TREG1_16740"/>
</dbReference>
<dbReference type="Gene3D" id="2.130.10.10">
    <property type="entry name" value="YVTN repeat-like/Quinoprotein amine dehydrogenase"/>
    <property type="match status" value="1"/>
</dbReference>
<keyword evidence="5" id="KW-1185">Reference proteome</keyword>
<dbReference type="GO" id="GO:0031080">
    <property type="term" value="C:nuclear pore outer ring"/>
    <property type="evidence" value="ECO:0007669"/>
    <property type="project" value="TreeGrafter"/>
</dbReference>
<dbReference type="SUPFAM" id="SSF101908">
    <property type="entry name" value="Putative isomerase YbhE"/>
    <property type="match status" value="1"/>
</dbReference>
<evidence type="ECO:0000256" key="3">
    <source>
        <dbReference type="ARBA" id="ARBA00022737"/>
    </source>
</evidence>
<evidence type="ECO:0000256" key="1">
    <source>
        <dbReference type="ARBA" id="ARBA00004123"/>
    </source>
</evidence>
<dbReference type="AlphaFoldDB" id="A0AA85JDR0"/>
<keyword evidence="2" id="KW-0853">WD repeat</keyword>
<sequence length="383" mass="42270">MDKSSILKFVSMKLSRVRFVSEPEVRDNQLVVTGSWLEEVNRICLWQYSIGSDIVKRIIKPVSEKEDCTYAGVIGDCADEPRLLCSLIHKGSIQELKVYHPCRVIFSASSDGTLRLFQADDGAQPYLTQLTANDWMPIGQGVLCGNLSASLSCLALSPNGTRAYVSNDFGKLAAVDVNRIPGLHSPIPARYSKDPVFILGDNNCTVNALQCVDNSTLATVDQLGRLALWDLRTGSQDPQCKYIRPGGNQPLLCISQHPGQPHVLCAGGFSNSDSAAYIWDTRAKEYPLTSISFDGEIIWETAFHPRRPKYLYVATERAGLICFRSGHSWVYDNRSRRKLNSSSAFPNGTKTRSATSLDISDTLLICSHSVDILESFCCDASLF</sequence>
<evidence type="ECO:0000256" key="4">
    <source>
        <dbReference type="ARBA" id="ARBA00023242"/>
    </source>
</evidence>
<dbReference type="SMART" id="SM00320">
    <property type="entry name" value="WD40"/>
    <property type="match status" value="3"/>
</dbReference>
<reference evidence="6" key="2">
    <citation type="submission" date="2023-11" db="UniProtKB">
        <authorList>
            <consortium name="WormBaseParasite"/>
        </authorList>
    </citation>
    <scope>IDENTIFICATION</scope>
</reference>
<proteinExistence type="predicted"/>
<reference evidence="5" key="1">
    <citation type="submission" date="2022-06" db="EMBL/GenBank/DDBJ databases">
        <authorList>
            <person name="Berger JAMES D."/>
            <person name="Berger JAMES D."/>
        </authorList>
    </citation>
    <scope>NUCLEOTIDE SEQUENCE [LARGE SCALE GENOMIC DNA]</scope>
</reference>
<comment type="subcellular location">
    <subcellularLocation>
        <location evidence="1">Nucleus</location>
    </subcellularLocation>
</comment>
<dbReference type="Proteomes" id="UP000050795">
    <property type="component" value="Unassembled WGS sequence"/>
</dbReference>
<dbReference type="PANTHER" id="PTHR22652:SF0">
    <property type="entry name" value="NUCLEOPORIN NUP43"/>
    <property type="match status" value="1"/>
</dbReference>
<evidence type="ECO:0000313" key="6">
    <source>
        <dbReference type="WBParaSite" id="TREG1_16740.1"/>
    </source>
</evidence>
<evidence type="ECO:0000313" key="5">
    <source>
        <dbReference type="Proteomes" id="UP000050795"/>
    </source>
</evidence>
<accession>A0AA85JDR0</accession>
<organism evidence="5 6">
    <name type="scientific">Trichobilharzia regenti</name>
    <name type="common">Nasal bird schistosome</name>
    <dbReference type="NCBI Taxonomy" id="157069"/>
    <lineage>
        <taxon>Eukaryota</taxon>
        <taxon>Metazoa</taxon>
        <taxon>Spiralia</taxon>
        <taxon>Lophotrochozoa</taxon>
        <taxon>Platyhelminthes</taxon>
        <taxon>Trematoda</taxon>
        <taxon>Digenea</taxon>
        <taxon>Strigeidida</taxon>
        <taxon>Schistosomatoidea</taxon>
        <taxon>Schistosomatidae</taxon>
        <taxon>Trichobilharzia</taxon>
    </lineage>
</organism>
<name>A0AA85JDR0_TRIRE</name>
<keyword evidence="3" id="KW-0677">Repeat</keyword>